<dbReference type="InterPro" id="IPR047654">
    <property type="entry name" value="IS1634_transpos"/>
</dbReference>
<dbReference type="NCBIfam" id="NF033559">
    <property type="entry name" value="transpos_IS1634"/>
    <property type="match status" value="1"/>
</dbReference>
<dbReference type="PANTHER" id="PTHR34614">
    <property type="match status" value="1"/>
</dbReference>
<feature type="domain" description="DUF4277" evidence="1">
    <location>
        <begin position="2"/>
        <end position="70"/>
    </location>
</feature>
<evidence type="ECO:0000313" key="2">
    <source>
        <dbReference type="EMBL" id="KAG8176091.1"/>
    </source>
</evidence>
<evidence type="ECO:0000313" key="3">
    <source>
        <dbReference type="Proteomes" id="UP000827092"/>
    </source>
</evidence>
<accession>A0AAV6TWM6</accession>
<gene>
    <name evidence="2" type="ORF">JTE90_025549</name>
</gene>
<organism evidence="2 3">
    <name type="scientific">Oedothorax gibbosus</name>
    <dbReference type="NCBI Taxonomy" id="931172"/>
    <lineage>
        <taxon>Eukaryota</taxon>
        <taxon>Metazoa</taxon>
        <taxon>Ecdysozoa</taxon>
        <taxon>Arthropoda</taxon>
        <taxon>Chelicerata</taxon>
        <taxon>Arachnida</taxon>
        <taxon>Araneae</taxon>
        <taxon>Araneomorphae</taxon>
        <taxon>Entelegynae</taxon>
        <taxon>Araneoidea</taxon>
        <taxon>Linyphiidae</taxon>
        <taxon>Erigoninae</taxon>
        <taxon>Oedothorax</taxon>
    </lineage>
</organism>
<dbReference type="EMBL" id="JAFNEN010000918">
    <property type="protein sequence ID" value="KAG8176091.1"/>
    <property type="molecule type" value="Genomic_DNA"/>
</dbReference>
<proteinExistence type="predicted"/>
<reference evidence="2 3" key="1">
    <citation type="journal article" date="2022" name="Nat. Ecol. Evol.">
        <title>A masculinizing supergene underlies an exaggerated male reproductive morph in a spider.</title>
        <authorList>
            <person name="Hendrickx F."/>
            <person name="De Corte Z."/>
            <person name="Sonet G."/>
            <person name="Van Belleghem S.M."/>
            <person name="Kostlbacher S."/>
            <person name="Vangestel C."/>
        </authorList>
    </citation>
    <scope>NUCLEOTIDE SEQUENCE [LARGE SCALE GENOMIC DNA]</scope>
    <source>
        <strain evidence="2">W744_W776</strain>
    </source>
</reference>
<sequence>MGERVTAMILNGLGFMDNRLYMFPEFLSNKPVDKLFRPDITAEMFNDDALGRCLDAIAEYSPTKLFSQIAFQIGTQFNLLGKTARLDTTTLTVFGDYEQSAANNPASPGADDFKITYGYSKEGRPNLKQMVLNLATTGAGAFLIWMEAHNGNASDKIILQHAAKRMKAFCKQLKAVPAFLFVGDSAMYEKCVADSPVIHWLSKVPAKLNQAKAYLQTPNEAITWQVIENGCKITSSKQLYKGLEQRWLLVYSAQAYASEIAILDRHENIDRFENQFFCKADGEKALALLSKPLRYYDLAVTQVEEVTQYSGQGRPKKDTKPTVIGYKLRTRLVANECRIAVLRSQQGRFILATNQLDNKALSDQEMLQEYKDQHKTEQAFRFIKGNAFEVSLPIFALMALP</sequence>
<dbReference type="PANTHER" id="PTHR34614:SF2">
    <property type="entry name" value="TRANSPOSASE IS4-LIKE DOMAIN-CONTAINING PROTEIN"/>
    <property type="match status" value="1"/>
</dbReference>
<dbReference type="AlphaFoldDB" id="A0AAV6TWM6"/>
<dbReference type="InterPro" id="IPR025457">
    <property type="entry name" value="DUF4277"/>
</dbReference>
<evidence type="ECO:0000259" key="1">
    <source>
        <dbReference type="Pfam" id="PF14104"/>
    </source>
</evidence>
<keyword evidence="3" id="KW-1185">Reference proteome</keyword>
<dbReference type="Pfam" id="PF14104">
    <property type="entry name" value="DUF4277"/>
    <property type="match status" value="1"/>
</dbReference>
<dbReference type="Proteomes" id="UP000827092">
    <property type="component" value="Unassembled WGS sequence"/>
</dbReference>
<name>A0AAV6TWM6_9ARAC</name>
<protein>
    <recommendedName>
        <fullName evidence="1">DUF4277 domain-containing protein</fullName>
    </recommendedName>
</protein>
<comment type="caution">
    <text evidence="2">The sequence shown here is derived from an EMBL/GenBank/DDBJ whole genome shotgun (WGS) entry which is preliminary data.</text>
</comment>